<name>A0A0C3QDF6_9AGAM</name>
<comment type="subcellular location">
    <subcellularLocation>
        <location evidence="1">Membrane</location>
        <topology evidence="1">Multi-pass membrane protein</topology>
    </subcellularLocation>
</comment>
<dbReference type="GO" id="GO:0016020">
    <property type="term" value="C:membrane"/>
    <property type="evidence" value="ECO:0007669"/>
    <property type="project" value="UniProtKB-SubCell"/>
</dbReference>
<dbReference type="PANTHER" id="PTHR23423">
    <property type="entry name" value="ORGANIC SOLUTE TRANSPORTER-RELATED"/>
    <property type="match status" value="1"/>
</dbReference>
<dbReference type="HOGENOM" id="CLU_012923_4_0_1"/>
<protein>
    <recommendedName>
        <fullName evidence="8">DUF300-domain-containing protein</fullName>
    </recommendedName>
</protein>
<feature type="transmembrane region" description="Helical" evidence="5">
    <location>
        <begin position="90"/>
        <end position="108"/>
    </location>
</feature>
<evidence type="ECO:0000313" key="6">
    <source>
        <dbReference type="EMBL" id="KIO29000.1"/>
    </source>
</evidence>
<dbReference type="SMART" id="SM01417">
    <property type="entry name" value="Solute_trans_a"/>
    <property type="match status" value="1"/>
</dbReference>
<gene>
    <name evidence="6" type="ORF">M407DRAFT_71107</name>
</gene>
<dbReference type="Proteomes" id="UP000054248">
    <property type="component" value="Unassembled WGS sequence"/>
</dbReference>
<feature type="transmembrane region" description="Helical" evidence="5">
    <location>
        <begin position="64"/>
        <end position="84"/>
    </location>
</feature>
<reference evidence="7" key="2">
    <citation type="submission" date="2015-01" db="EMBL/GenBank/DDBJ databases">
        <title>Evolutionary Origins and Diversification of the Mycorrhizal Mutualists.</title>
        <authorList>
            <consortium name="DOE Joint Genome Institute"/>
            <consortium name="Mycorrhizal Genomics Consortium"/>
            <person name="Kohler A."/>
            <person name="Kuo A."/>
            <person name="Nagy L.G."/>
            <person name="Floudas D."/>
            <person name="Copeland A."/>
            <person name="Barry K.W."/>
            <person name="Cichocki N."/>
            <person name="Veneault-Fourrey C."/>
            <person name="LaButti K."/>
            <person name="Lindquist E.A."/>
            <person name="Lipzen A."/>
            <person name="Lundell T."/>
            <person name="Morin E."/>
            <person name="Murat C."/>
            <person name="Riley R."/>
            <person name="Ohm R."/>
            <person name="Sun H."/>
            <person name="Tunlid A."/>
            <person name="Henrissat B."/>
            <person name="Grigoriev I.V."/>
            <person name="Hibbett D.S."/>
            <person name="Martin F."/>
        </authorList>
    </citation>
    <scope>NUCLEOTIDE SEQUENCE [LARGE SCALE GENOMIC DNA]</scope>
    <source>
        <strain evidence="7">MUT 4182</strain>
    </source>
</reference>
<feature type="transmembrane region" description="Helical" evidence="5">
    <location>
        <begin position="261"/>
        <end position="281"/>
    </location>
</feature>
<dbReference type="STRING" id="1051891.A0A0C3QDF6"/>
<feature type="non-terminal residue" evidence="6">
    <location>
        <position position="370"/>
    </location>
</feature>
<evidence type="ECO:0000256" key="1">
    <source>
        <dbReference type="ARBA" id="ARBA00004141"/>
    </source>
</evidence>
<keyword evidence="7" id="KW-1185">Reference proteome</keyword>
<dbReference type="EMBL" id="KN822988">
    <property type="protein sequence ID" value="KIO29000.1"/>
    <property type="molecule type" value="Genomic_DNA"/>
</dbReference>
<evidence type="ECO:0000256" key="4">
    <source>
        <dbReference type="ARBA" id="ARBA00023136"/>
    </source>
</evidence>
<evidence type="ECO:0000256" key="3">
    <source>
        <dbReference type="ARBA" id="ARBA00022989"/>
    </source>
</evidence>
<feature type="transmembrane region" description="Helical" evidence="5">
    <location>
        <begin position="20"/>
        <end position="43"/>
    </location>
</feature>
<keyword evidence="2 5" id="KW-0812">Transmembrane</keyword>
<dbReference type="AlphaFoldDB" id="A0A0C3QDF6"/>
<evidence type="ECO:0000256" key="5">
    <source>
        <dbReference type="SAM" id="Phobius"/>
    </source>
</evidence>
<sequence length="370" mass="41495">MVTPTILQESGHGSGNSLSPVILLTAGVATLVACVVTATSIWLQLKNYRKPVLQRMVIRIMIMVPLYAVSSLIALFSLEAAFVIDAIRDIYEAFVIYCFFHLLVAYLGGERSLLITLYGRPPKPHLFPVNIFKREFDGSDPFTFLWIRRGIFQYVYVKPVLAAVTLILKAGGVYNEGNLTASSGYLWVSIVYNVSICVALYCLAIFWVCINDDIKPFRPVPKFLCVKGILFFSFWQAIGVSILVSAGLITHGMDLSSARKHISLAFTDALVCFEMPFFAIAHTFAFSYTDYIDPNTHYAARMPMFYAIRDAFGFVDVLVDSRATLRGGVSYKKYEPVEGGMHQGYGRDRRIRAGLRYAKGGQQKYWLPMP</sequence>
<keyword evidence="4 5" id="KW-0472">Membrane</keyword>
<keyword evidence="3 5" id="KW-1133">Transmembrane helix</keyword>
<dbReference type="Pfam" id="PF03619">
    <property type="entry name" value="Solute_trans_a"/>
    <property type="match status" value="1"/>
</dbReference>
<evidence type="ECO:0000313" key="7">
    <source>
        <dbReference type="Proteomes" id="UP000054248"/>
    </source>
</evidence>
<proteinExistence type="predicted"/>
<feature type="transmembrane region" description="Helical" evidence="5">
    <location>
        <begin position="229"/>
        <end position="249"/>
    </location>
</feature>
<evidence type="ECO:0000256" key="2">
    <source>
        <dbReference type="ARBA" id="ARBA00022692"/>
    </source>
</evidence>
<feature type="transmembrane region" description="Helical" evidence="5">
    <location>
        <begin position="155"/>
        <end position="174"/>
    </location>
</feature>
<evidence type="ECO:0008006" key="8">
    <source>
        <dbReference type="Google" id="ProtNLM"/>
    </source>
</evidence>
<reference evidence="6 7" key="1">
    <citation type="submission" date="2014-04" db="EMBL/GenBank/DDBJ databases">
        <authorList>
            <consortium name="DOE Joint Genome Institute"/>
            <person name="Kuo A."/>
            <person name="Girlanda M."/>
            <person name="Perotto S."/>
            <person name="Kohler A."/>
            <person name="Nagy L.G."/>
            <person name="Floudas D."/>
            <person name="Copeland A."/>
            <person name="Barry K.W."/>
            <person name="Cichocki N."/>
            <person name="Veneault-Fourrey C."/>
            <person name="LaButti K."/>
            <person name="Lindquist E.A."/>
            <person name="Lipzen A."/>
            <person name="Lundell T."/>
            <person name="Morin E."/>
            <person name="Murat C."/>
            <person name="Sun H."/>
            <person name="Tunlid A."/>
            <person name="Henrissat B."/>
            <person name="Grigoriev I.V."/>
            <person name="Hibbett D.S."/>
            <person name="Martin F."/>
            <person name="Nordberg H.P."/>
            <person name="Cantor M.N."/>
            <person name="Hua S.X."/>
        </authorList>
    </citation>
    <scope>NUCLEOTIDE SEQUENCE [LARGE SCALE GENOMIC DNA]</scope>
    <source>
        <strain evidence="6 7">MUT 4182</strain>
    </source>
</reference>
<feature type="transmembrane region" description="Helical" evidence="5">
    <location>
        <begin position="186"/>
        <end position="208"/>
    </location>
</feature>
<dbReference type="OrthoDB" id="5348404at2759"/>
<organism evidence="6 7">
    <name type="scientific">Tulasnella calospora MUT 4182</name>
    <dbReference type="NCBI Taxonomy" id="1051891"/>
    <lineage>
        <taxon>Eukaryota</taxon>
        <taxon>Fungi</taxon>
        <taxon>Dikarya</taxon>
        <taxon>Basidiomycota</taxon>
        <taxon>Agaricomycotina</taxon>
        <taxon>Agaricomycetes</taxon>
        <taxon>Cantharellales</taxon>
        <taxon>Tulasnellaceae</taxon>
        <taxon>Tulasnella</taxon>
    </lineage>
</organism>
<dbReference type="InterPro" id="IPR005178">
    <property type="entry name" value="Ostalpha/TMEM184C"/>
</dbReference>
<accession>A0A0C3QDF6</accession>